<feature type="compositionally biased region" description="Basic and acidic residues" evidence="1">
    <location>
        <begin position="106"/>
        <end position="122"/>
    </location>
</feature>
<name>A0A7S0FH67_9STRA</name>
<organism evidence="2">
    <name type="scientific">Minutocellus polymorphus</name>
    <dbReference type="NCBI Taxonomy" id="265543"/>
    <lineage>
        <taxon>Eukaryota</taxon>
        <taxon>Sar</taxon>
        <taxon>Stramenopiles</taxon>
        <taxon>Ochrophyta</taxon>
        <taxon>Bacillariophyta</taxon>
        <taxon>Mediophyceae</taxon>
        <taxon>Cymatosirophycidae</taxon>
        <taxon>Cymatosirales</taxon>
        <taxon>Cymatosiraceae</taxon>
        <taxon>Minutocellus</taxon>
    </lineage>
</organism>
<feature type="region of interest" description="Disordered" evidence="1">
    <location>
        <begin position="106"/>
        <end position="130"/>
    </location>
</feature>
<sequence length="130" mass="14124">MIVNIAVPKPLRGPLKEGLQKGYTIAKDASSKILVKVKSSGLYEKVTQDVIRIVDIVVPQAAREPLRKGLKTGVKIAKDGAIKGADIAKRYGSALLEKGMATYKRIQQEQEERRERDQKEAAPEGATAAA</sequence>
<evidence type="ECO:0000313" key="2">
    <source>
        <dbReference type="EMBL" id="CAD8360212.1"/>
    </source>
</evidence>
<dbReference type="EMBL" id="HBEJ01001413">
    <property type="protein sequence ID" value="CAD8360212.1"/>
    <property type="molecule type" value="Transcribed_RNA"/>
</dbReference>
<reference evidence="2" key="1">
    <citation type="submission" date="2021-01" db="EMBL/GenBank/DDBJ databases">
        <authorList>
            <person name="Corre E."/>
            <person name="Pelletier E."/>
            <person name="Niang G."/>
            <person name="Scheremetjew M."/>
            <person name="Finn R."/>
            <person name="Kale V."/>
            <person name="Holt S."/>
            <person name="Cochrane G."/>
            <person name="Meng A."/>
            <person name="Brown T."/>
            <person name="Cohen L."/>
        </authorList>
    </citation>
    <scope>NUCLEOTIDE SEQUENCE</scope>
    <source>
        <strain evidence="2">CCMP3303</strain>
    </source>
</reference>
<evidence type="ECO:0000256" key="1">
    <source>
        <dbReference type="SAM" id="MobiDB-lite"/>
    </source>
</evidence>
<dbReference type="AlphaFoldDB" id="A0A7S0FH67"/>
<accession>A0A7S0FH67</accession>
<protein>
    <submittedName>
        <fullName evidence="2">Uncharacterized protein</fullName>
    </submittedName>
</protein>
<proteinExistence type="predicted"/>
<gene>
    <name evidence="2" type="ORF">MPOL1434_LOCUS841</name>
</gene>